<dbReference type="Proteomes" id="UP000323565">
    <property type="component" value="Chromosome"/>
</dbReference>
<evidence type="ECO:0008006" key="5">
    <source>
        <dbReference type="Google" id="ProtNLM"/>
    </source>
</evidence>
<keyword evidence="2" id="KW-0812">Transmembrane</keyword>
<feature type="transmembrane region" description="Helical" evidence="2">
    <location>
        <begin position="222"/>
        <end position="242"/>
    </location>
</feature>
<keyword evidence="2" id="KW-1133">Transmembrane helix</keyword>
<protein>
    <recommendedName>
        <fullName evidence="5">Integral membrane protein</fullName>
    </recommendedName>
</protein>
<sequence length="472" mass="50048">MTSRRPDPAERPSSNRPRPPRPSDGRGGSGARPQRAAQSSQAGRGASRPELDRARNASNRGAKPPRDAQNPRVSQRPGPGRPTSGKDARPEGRPHVPLAFGYGALSAIGVVIALMVPVFAAWTIDSQSSSSWNDTLGVTIDLWALAHRGHVNVDGTSVVFSPLVLTFLCVLAARFGARAAFPDERLHARDLRLILLAFIGGYVAAAQVLAVVASLGASHISWWSLLLGPFVVAAAGVAWTAWHEREHSPELKALDDLVLDATPLLLQRSIRSGLRGLRWLALASLVLVVALVAWHGGRVWTVHQQLNPGLVGGILLVAAQLLALPNLMALGAGWFTGSSVHVGAVSIGHGAMTPGTLPMIPVLGALPDGVGPWTWIFLLVPIAVGGWIGWDAVGALTRLSSLRAKCTVALCAAALATLVMWLVWWFATARVSTGLLDYVGPGWNAWVLLPVLFVPSAVAVAGVRHWMLNHTH</sequence>
<gene>
    <name evidence="3" type="ORF">FV141_10030</name>
</gene>
<feature type="transmembrane region" description="Helical" evidence="2">
    <location>
        <begin position="193"/>
        <end position="216"/>
    </location>
</feature>
<dbReference type="InterPro" id="IPR045931">
    <property type="entry name" value="DUF6350"/>
</dbReference>
<feature type="transmembrane region" description="Helical" evidence="2">
    <location>
        <begin position="306"/>
        <end position="324"/>
    </location>
</feature>
<feature type="transmembrane region" description="Helical" evidence="2">
    <location>
        <begin position="99"/>
        <end position="124"/>
    </location>
</feature>
<evidence type="ECO:0000256" key="1">
    <source>
        <dbReference type="SAM" id="MobiDB-lite"/>
    </source>
</evidence>
<feature type="transmembrane region" description="Helical" evidence="2">
    <location>
        <begin position="408"/>
        <end position="427"/>
    </location>
</feature>
<evidence type="ECO:0000313" key="4">
    <source>
        <dbReference type="Proteomes" id="UP000323565"/>
    </source>
</evidence>
<reference evidence="3 4" key="1">
    <citation type="submission" date="2019-08" db="EMBL/GenBank/DDBJ databases">
        <title>Dermacoccus abyssi strain HZAU 226, whole genome Nanopore sequencing project.</title>
        <authorList>
            <person name="Guo A."/>
            <person name="Zhang X."/>
            <person name="Ruan Y."/>
            <person name="Liu W."/>
            <person name="Chen Q."/>
            <person name="Gu L."/>
        </authorList>
    </citation>
    <scope>NUCLEOTIDE SEQUENCE [LARGE SCALE GENOMIC DNA]</scope>
    <source>
        <strain evidence="3 4">HZAU 226</strain>
    </source>
</reference>
<feature type="transmembrane region" description="Helical" evidence="2">
    <location>
        <begin position="276"/>
        <end position="294"/>
    </location>
</feature>
<accession>A0ABX5ZAQ4</accession>
<feature type="region of interest" description="Disordered" evidence="1">
    <location>
        <begin position="1"/>
        <end position="92"/>
    </location>
</feature>
<keyword evidence="2" id="KW-0472">Membrane</keyword>
<feature type="transmembrane region" description="Helical" evidence="2">
    <location>
        <begin position="447"/>
        <end position="467"/>
    </location>
</feature>
<evidence type="ECO:0000313" key="3">
    <source>
        <dbReference type="EMBL" id="QEH93831.1"/>
    </source>
</evidence>
<dbReference type="Pfam" id="PF19877">
    <property type="entry name" value="DUF6350"/>
    <property type="match status" value="1"/>
</dbReference>
<evidence type="ECO:0000256" key="2">
    <source>
        <dbReference type="SAM" id="Phobius"/>
    </source>
</evidence>
<feature type="compositionally biased region" description="Low complexity" evidence="1">
    <location>
        <begin position="31"/>
        <end position="46"/>
    </location>
</feature>
<dbReference type="EMBL" id="CP043031">
    <property type="protein sequence ID" value="QEH93831.1"/>
    <property type="molecule type" value="Genomic_DNA"/>
</dbReference>
<name>A0ABX5ZAQ4_9MICO</name>
<keyword evidence="4" id="KW-1185">Reference proteome</keyword>
<organism evidence="3 4">
    <name type="scientific">Dermacoccus abyssi</name>
    <dbReference type="NCBI Taxonomy" id="322596"/>
    <lineage>
        <taxon>Bacteria</taxon>
        <taxon>Bacillati</taxon>
        <taxon>Actinomycetota</taxon>
        <taxon>Actinomycetes</taxon>
        <taxon>Micrococcales</taxon>
        <taxon>Dermacoccaceae</taxon>
        <taxon>Dermacoccus</taxon>
    </lineage>
</organism>
<feature type="transmembrane region" description="Helical" evidence="2">
    <location>
        <begin position="159"/>
        <end position="181"/>
    </location>
</feature>
<feature type="compositionally biased region" description="Basic and acidic residues" evidence="1">
    <location>
        <begin position="1"/>
        <end position="10"/>
    </location>
</feature>
<feature type="transmembrane region" description="Helical" evidence="2">
    <location>
        <begin position="372"/>
        <end position="396"/>
    </location>
</feature>
<proteinExistence type="predicted"/>